<dbReference type="Gene3D" id="3.30.420.10">
    <property type="entry name" value="Ribonuclease H-like superfamily/Ribonuclease H"/>
    <property type="match status" value="1"/>
</dbReference>
<feature type="domain" description="Integrase catalytic" evidence="21">
    <location>
        <begin position="818"/>
        <end position="984"/>
    </location>
</feature>
<dbReference type="CDD" id="cd00693">
    <property type="entry name" value="secretory_peroxidase"/>
    <property type="match status" value="2"/>
</dbReference>
<feature type="disulfide bond" evidence="17">
    <location>
        <begin position="201"/>
        <end position="233"/>
    </location>
</feature>
<dbReference type="Pfam" id="PF25597">
    <property type="entry name" value="SH3_retrovirus"/>
    <property type="match status" value="1"/>
</dbReference>
<dbReference type="PROSITE" id="PS50994">
    <property type="entry name" value="INTEGRASE"/>
    <property type="match status" value="1"/>
</dbReference>
<dbReference type="InterPro" id="IPR033905">
    <property type="entry name" value="Secretory_peroxidase"/>
</dbReference>
<accession>A0A2N9FJP8</accession>
<protein>
    <recommendedName>
        <fullName evidence="4">peroxidase</fullName>
        <ecNumber evidence="4">1.11.1.7</ecNumber>
    </recommendedName>
</protein>
<dbReference type="PANTHER" id="PTHR31235">
    <property type="entry name" value="PEROXIDASE 25-RELATED"/>
    <property type="match status" value="1"/>
</dbReference>
<evidence type="ECO:0000256" key="17">
    <source>
        <dbReference type="PIRSR" id="PIRSR600823-5"/>
    </source>
</evidence>
<feature type="binding site" evidence="15">
    <location>
        <position position="72"/>
    </location>
    <ligand>
        <name>Ca(2+)</name>
        <dbReference type="ChEBI" id="CHEBI:29108"/>
        <label>1</label>
    </ligand>
</feature>
<feature type="binding site" evidence="15">
    <location>
        <position position="255"/>
    </location>
    <ligand>
        <name>Ca(2+)</name>
        <dbReference type="ChEBI" id="CHEBI:29108"/>
        <label>2</label>
    </ligand>
</feature>
<dbReference type="PRINTS" id="PR00458">
    <property type="entry name" value="PEROXIDASE"/>
</dbReference>
<dbReference type="GO" id="GO:0003676">
    <property type="term" value="F:nucleic acid binding"/>
    <property type="evidence" value="ECO:0007669"/>
    <property type="project" value="InterPro"/>
</dbReference>
<dbReference type="FunFam" id="1.10.520.10:FF:000001">
    <property type="entry name" value="Peroxidase"/>
    <property type="match status" value="2"/>
</dbReference>
<feature type="compositionally biased region" description="Polar residues" evidence="18">
    <location>
        <begin position="579"/>
        <end position="605"/>
    </location>
</feature>
<keyword evidence="10 15" id="KW-0408">Iron</keyword>
<evidence type="ECO:0000256" key="16">
    <source>
        <dbReference type="PIRSR" id="PIRSR600823-4"/>
    </source>
</evidence>
<dbReference type="EMBL" id="OIVN01000920">
    <property type="protein sequence ID" value="SPC87413.1"/>
    <property type="molecule type" value="Genomic_DNA"/>
</dbReference>
<dbReference type="PRINTS" id="PR00461">
    <property type="entry name" value="PLPEROXIDASE"/>
</dbReference>
<feature type="binding site" description="axial binding residue" evidence="15">
    <location>
        <position position="194"/>
    </location>
    <ligand>
        <name>heme b</name>
        <dbReference type="ChEBI" id="CHEBI:60344"/>
    </ligand>
    <ligandPart>
        <name>Fe</name>
        <dbReference type="ChEBI" id="CHEBI:18248"/>
    </ligandPart>
</feature>
<keyword evidence="7 15" id="KW-0479">Metal-binding</keyword>
<evidence type="ECO:0000256" key="14">
    <source>
        <dbReference type="PIRSR" id="PIRSR600823-2"/>
    </source>
</evidence>
<keyword evidence="19" id="KW-0732">Signal</keyword>
<feature type="region of interest" description="Disordered" evidence="18">
    <location>
        <begin position="1192"/>
        <end position="1213"/>
    </location>
</feature>
<keyword evidence="6" id="KW-0349">Heme</keyword>
<feature type="binding site" evidence="15">
    <location>
        <position position="67"/>
    </location>
    <ligand>
        <name>Ca(2+)</name>
        <dbReference type="ChEBI" id="CHEBI:29108"/>
        <label>1</label>
    </ligand>
</feature>
<keyword evidence="11 17" id="KW-1015">Disulfide bond</keyword>
<dbReference type="GO" id="GO:0020037">
    <property type="term" value="F:heme binding"/>
    <property type="evidence" value="ECO:0007669"/>
    <property type="project" value="InterPro"/>
</dbReference>
<keyword evidence="9" id="KW-0560">Oxidoreductase</keyword>
<dbReference type="Pfam" id="PF07727">
    <property type="entry name" value="RVT_2"/>
    <property type="match status" value="1"/>
</dbReference>
<evidence type="ECO:0000256" key="4">
    <source>
        <dbReference type="ARBA" id="ARBA00012313"/>
    </source>
</evidence>
<feature type="domain" description="Plant heme peroxidase family profile" evidence="20">
    <location>
        <begin position="25"/>
        <end position="336"/>
    </location>
</feature>
<comment type="cofactor">
    <cofactor evidence="15">
        <name>heme b</name>
        <dbReference type="ChEBI" id="CHEBI:60344"/>
    </cofactor>
    <text evidence="15">Binds 1 heme b (iron(II)-protoporphyrin IX) group per subunit.</text>
</comment>
<dbReference type="Pfam" id="PF14223">
    <property type="entry name" value="Retrotran_gag_2"/>
    <property type="match status" value="1"/>
</dbReference>
<keyword evidence="12" id="KW-0325">Glycoprotein</keyword>
<organism evidence="22">
    <name type="scientific">Fagus sylvatica</name>
    <name type="common">Beechnut</name>
    <dbReference type="NCBI Taxonomy" id="28930"/>
    <lineage>
        <taxon>Eukaryota</taxon>
        <taxon>Viridiplantae</taxon>
        <taxon>Streptophyta</taxon>
        <taxon>Embryophyta</taxon>
        <taxon>Tracheophyta</taxon>
        <taxon>Spermatophyta</taxon>
        <taxon>Magnoliopsida</taxon>
        <taxon>eudicotyledons</taxon>
        <taxon>Gunneridae</taxon>
        <taxon>Pentapetalae</taxon>
        <taxon>rosids</taxon>
        <taxon>fabids</taxon>
        <taxon>Fagales</taxon>
        <taxon>Fagaceae</taxon>
        <taxon>Fagus</taxon>
    </lineage>
</organism>
<dbReference type="PROSITE" id="PS00436">
    <property type="entry name" value="PEROXIDASE_2"/>
    <property type="match status" value="2"/>
</dbReference>
<dbReference type="SUPFAM" id="SSF56672">
    <property type="entry name" value="DNA/RNA polymerases"/>
    <property type="match status" value="1"/>
</dbReference>
<feature type="region of interest" description="Disordered" evidence="18">
    <location>
        <begin position="545"/>
        <end position="607"/>
    </location>
</feature>
<evidence type="ECO:0000256" key="19">
    <source>
        <dbReference type="SAM" id="SignalP"/>
    </source>
</evidence>
<feature type="binding site" evidence="15">
    <location>
        <position position="76"/>
    </location>
    <ligand>
        <name>Ca(2+)</name>
        <dbReference type="ChEBI" id="CHEBI:29108"/>
        <label>1</label>
    </ligand>
</feature>
<dbReference type="InterPro" id="IPR019794">
    <property type="entry name" value="Peroxidases_AS"/>
</dbReference>
<feature type="compositionally biased region" description="Polar residues" evidence="18">
    <location>
        <begin position="1195"/>
        <end position="1210"/>
    </location>
</feature>
<proteinExistence type="inferred from homology"/>
<dbReference type="GO" id="GO:0006979">
    <property type="term" value="P:response to oxidative stress"/>
    <property type="evidence" value="ECO:0007669"/>
    <property type="project" value="InterPro"/>
</dbReference>
<evidence type="ECO:0000313" key="22">
    <source>
        <dbReference type="EMBL" id="SPC87413.1"/>
    </source>
</evidence>
<feature type="binding site" evidence="15">
    <location>
        <position position="70"/>
    </location>
    <ligand>
        <name>Ca(2+)</name>
        <dbReference type="ChEBI" id="CHEBI:29108"/>
        <label>1</label>
    </ligand>
</feature>
<name>A0A2N9FJP8_FAGSY</name>
<gene>
    <name evidence="22" type="ORF">FSB_LOCUS15295</name>
</gene>
<dbReference type="GO" id="GO:0015074">
    <property type="term" value="P:DNA integration"/>
    <property type="evidence" value="ECO:0007669"/>
    <property type="project" value="InterPro"/>
</dbReference>
<dbReference type="Pfam" id="PF00141">
    <property type="entry name" value="peroxidase"/>
    <property type="match status" value="2"/>
</dbReference>
<dbReference type="Gene3D" id="1.10.420.10">
    <property type="entry name" value="Peroxidase, domain 2"/>
    <property type="match status" value="2"/>
</dbReference>
<dbReference type="SUPFAM" id="SSF53098">
    <property type="entry name" value="Ribonuclease H-like"/>
    <property type="match status" value="1"/>
</dbReference>
<dbReference type="GO" id="GO:0140825">
    <property type="term" value="F:lactoperoxidase activity"/>
    <property type="evidence" value="ECO:0007669"/>
    <property type="project" value="UniProtKB-EC"/>
</dbReference>
<feature type="disulfide bond" evidence="17">
    <location>
        <begin position="68"/>
        <end position="73"/>
    </location>
</feature>
<comment type="catalytic activity">
    <reaction evidence="1">
        <text>2 a phenolic donor + H2O2 = 2 a phenolic radical donor + 2 H2O</text>
        <dbReference type="Rhea" id="RHEA:56136"/>
        <dbReference type="ChEBI" id="CHEBI:15377"/>
        <dbReference type="ChEBI" id="CHEBI:16240"/>
        <dbReference type="ChEBI" id="CHEBI:139520"/>
        <dbReference type="ChEBI" id="CHEBI:139521"/>
        <dbReference type="EC" id="1.11.1.7"/>
    </reaction>
</comment>
<dbReference type="Pfam" id="PF13976">
    <property type="entry name" value="gag_pre-integrs"/>
    <property type="match status" value="1"/>
</dbReference>
<dbReference type="InterPro" id="IPR025724">
    <property type="entry name" value="GAG-pre-integrase_dom"/>
</dbReference>
<evidence type="ECO:0000259" key="20">
    <source>
        <dbReference type="PROSITE" id="PS50873"/>
    </source>
</evidence>
<dbReference type="InterPro" id="IPR043502">
    <property type="entry name" value="DNA/RNA_pol_sf"/>
</dbReference>
<feature type="active site" description="Proton acceptor" evidence="13">
    <location>
        <position position="66"/>
    </location>
</feature>
<dbReference type="PROSITE" id="PS50873">
    <property type="entry name" value="PEROXIDASE_4"/>
    <property type="match status" value="2"/>
</dbReference>
<feature type="binding site" evidence="15">
    <location>
        <position position="74"/>
    </location>
    <ligand>
        <name>Ca(2+)</name>
        <dbReference type="ChEBI" id="CHEBI:29108"/>
        <label>1</label>
    </ligand>
</feature>
<dbReference type="InterPro" id="IPR002016">
    <property type="entry name" value="Haem_peroxidase"/>
</dbReference>
<evidence type="ECO:0000256" key="3">
    <source>
        <dbReference type="ARBA" id="ARBA00006873"/>
    </source>
</evidence>
<comment type="function">
    <text evidence="2">Removal of H(2)O(2), oxidation of toxic reductants, biosynthesis and degradation of lignin, suberization, auxin catabolism, response to environmental stresses such as wounding, pathogen attack and oxidative stress. These functions might be dependent on each isozyme/isoform in each plant tissue.</text>
</comment>
<dbReference type="EC" id="1.11.1.7" evidence="4"/>
<reference evidence="22" key="1">
    <citation type="submission" date="2018-02" db="EMBL/GenBank/DDBJ databases">
        <authorList>
            <person name="Cohen D.B."/>
            <person name="Kent A.D."/>
        </authorList>
    </citation>
    <scope>NUCLEOTIDE SEQUENCE</scope>
</reference>
<feature type="signal peptide" evidence="19">
    <location>
        <begin position="1"/>
        <end position="24"/>
    </location>
</feature>
<dbReference type="InterPro" id="IPR057670">
    <property type="entry name" value="SH3_retrovirus"/>
</dbReference>
<keyword evidence="5" id="KW-0575">Peroxidase</keyword>
<feature type="domain" description="Plant heme peroxidase family profile" evidence="20">
    <location>
        <begin position="1772"/>
        <end position="2073"/>
    </location>
</feature>
<dbReference type="Gene3D" id="1.10.520.10">
    <property type="match status" value="2"/>
</dbReference>
<feature type="binding site" evidence="15">
    <location>
        <position position="89"/>
    </location>
    <ligand>
        <name>Ca(2+)</name>
        <dbReference type="ChEBI" id="CHEBI:29108"/>
        <label>1</label>
    </ligand>
</feature>
<dbReference type="InterPro" id="IPR013103">
    <property type="entry name" value="RVT_2"/>
</dbReference>
<feature type="disulfide bond" evidence="17">
    <location>
        <begin position="35"/>
        <end position="116"/>
    </location>
</feature>
<evidence type="ECO:0000256" key="7">
    <source>
        <dbReference type="ARBA" id="ARBA00022723"/>
    </source>
</evidence>
<feature type="chain" id="PRO_5014828568" description="peroxidase" evidence="19">
    <location>
        <begin position="25"/>
        <end position="2146"/>
    </location>
</feature>
<feature type="site" description="Transition state stabilizer" evidence="16">
    <location>
        <position position="62"/>
    </location>
</feature>
<dbReference type="InterPro" id="IPR036397">
    <property type="entry name" value="RNaseH_sf"/>
</dbReference>
<dbReference type="Pfam" id="PF00665">
    <property type="entry name" value="rve"/>
    <property type="match status" value="1"/>
</dbReference>
<evidence type="ECO:0000256" key="11">
    <source>
        <dbReference type="ARBA" id="ARBA00023157"/>
    </source>
</evidence>
<dbReference type="InterPro" id="IPR001584">
    <property type="entry name" value="Integrase_cat-core"/>
</dbReference>
<feature type="binding site" evidence="14">
    <location>
        <position position="164"/>
    </location>
    <ligand>
        <name>substrate</name>
    </ligand>
</feature>
<evidence type="ECO:0000256" key="1">
    <source>
        <dbReference type="ARBA" id="ARBA00000189"/>
    </source>
</evidence>
<evidence type="ECO:0000256" key="12">
    <source>
        <dbReference type="ARBA" id="ARBA00023180"/>
    </source>
</evidence>
<dbReference type="InterPro" id="IPR000823">
    <property type="entry name" value="Peroxidase_pln"/>
</dbReference>
<evidence type="ECO:0000259" key="21">
    <source>
        <dbReference type="PROSITE" id="PS50994"/>
    </source>
</evidence>
<evidence type="ECO:0000256" key="10">
    <source>
        <dbReference type="ARBA" id="ARBA00023004"/>
    </source>
</evidence>
<dbReference type="InterPro" id="IPR012337">
    <property type="entry name" value="RNaseH-like_sf"/>
</dbReference>
<keyword evidence="8 15" id="KW-0106">Calcium</keyword>
<comment type="similarity">
    <text evidence="3">Belongs to the peroxidase family. Ascorbate peroxidase subfamily.</text>
</comment>
<dbReference type="GO" id="GO:0042744">
    <property type="term" value="P:hydrogen peroxide catabolic process"/>
    <property type="evidence" value="ECO:0007669"/>
    <property type="project" value="InterPro"/>
</dbReference>
<feature type="binding site" evidence="15">
    <location>
        <position position="247"/>
    </location>
    <ligand>
        <name>Ca(2+)</name>
        <dbReference type="ChEBI" id="CHEBI:29108"/>
        <label>2</label>
    </ligand>
</feature>
<evidence type="ECO:0000256" key="18">
    <source>
        <dbReference type="SAM" id="MobiDB-lite"/>
    </source>
</evidence>
<dbReference type="InterPro" id="IPR010255">
    <property type="entry name" value="Haem_peroxidase_sf"/>
</dbReference>
<dbReference type="InterPro" id="IPR019793">
    <property type="entry name" value="Peroxidases_heam-ligand_BS"/>
</dbReference>
<dbReference type="SUPFAM" id="SSF48113">
    <property type="entry name" value="Heme-dependent peroxidases"/>
    <property type="match status" value="2"/>
</dbReference>
<evidence type="ECO:0000256" key="5">
    <source>
        <dbReference type="ARBA" id="ARBA00022559"/>
    </source>
</evidence>
<feature type="binding site" evidence="15">
    <location>
        <position position="195"/>
    </location>
    <ligand>
        <name>Ca(2+)</name>
        <dbReference type="ChEBI" id="CHEBI:29108"/>
        <label>2</label>
    </ligand>
</feature>
<evidence type="ECO:0000256" key="15">
    <source>
        <dbReference type="PIRSR" id="PIRSR600823-3"/>
    </source>
</evidence>
<evidence type="ECO:0000256" key="8">
    <source>
        <dbReference type="ARBA" id="ARBA00022837"/>
    </source>
</evidence>
<evidence type="ECO:0000256" key="13">
    <source>
        <dbReference type="PIRSR" id="PIRSR600823-1"/>
    </source>
</evidence>
<comment type="cofactor">
    <cofactor evidence="15">
        <name>Ca(2+)</name>
        <dbReference type="ChEBI" id="CHEBI:29108"/>
    </cofactor>
    <text evidence="15">Binds 2 calcium ions per subunit.</text>
</comment>
<dbReference type="PROSITE" id="PS00435">
    <property type="entry name" value="PEROXIDASE_1"/>
    <property type="match status" value="2"/>
</dbReference>
<dbReference type="CDD" id="cd09272">
    <property type="entry name" value="RNase_HI_RT_Ty1"/>
    <property type="match status" value="1"/>
</dbReference>
<dbReference type="FunFam" id="1.10.420.10:FF:000006">
    <property type="entry name" value="Peroxidase"/>
    <property type="match status" value="2"/>
</dbReference>
<evidence type="ECO:0000256" key="6">
    <source>
        <dbReference type="ARBA" id="ARBA00022617"/>
    </source>
</evidence>
<dbReference type="GO" id="GO:0046872">
    <property type="term" value="F:metal ion binding"/>
    <property type="evidence" value="ECO:0007669"/>
    <property type="project" value="UniProtKB-KW"/>
</dbReference>
<sequence length="2146" mass="236895">MRSRKLTCVSITLIVVLLCQNVHSQLQVGFYRNSCDSAESIVKDEVRNSFIKDQGVAAGLVRLHFHDCFVRGCDASVLIDSTSPSNQAEKDAPANNPSLRGFEVIDNAKARLEAICKGVVSCADILAFAARDSVEISGGIGYDVPAGRRDGKISLASDTFTNLPSPFFNVDQLTQLFANKGFTQEEMVTLSGAHTIGRSHCTPFNDRLYNFSGTMSQDPSLDPMYASQLKQQCPQGSTDPNLVVPMDPSSLGTIDAGYYTNILANRGLFTSDQTLLTNAATAIQVNQNARNAKLWRSKFACAMLKMGQLDVLTEPTIMDPVANSPSPLLLLNNMSNLMSIKLDSMNYMLWKLQISAILDAYSMIEHLDGSTQQPRQFVVNEDGVQVLNPAFLIWRKKDKALLTLLLSTLSSPVLAMVVGTTTAQEVWNRLEKKFTCTARANVLNLKLELQGIKKGNESISSYLQRIKNTRDKLSAVGVLVDNEELLHMILKGLPKEFAPFASAIRTRDDSISFEKLSVLLQTEEQSMTEVSDPLTNSALAMFVSNNHKPNNGFNGGQGYNRGRGRNSFNRGRGGRSFTAYPTPQIQSSQPSNLNSQAQSSFGSQGKTERPTCQICWKIGHYAIDCYHRMDFAYQGKNPPTKLAAMANASNLQYTHNSETWLTDSGASDHITATASNLNTQAPYHGSEQVTIGNGQTLPIQSIDNNCSCLFYAQKLLIQDLPTGRLLYKGLSKDGVYPIHSTQFCRSASIKSACLASSSAQKWQLWHSRLGHPSAKVLHTIFPSLSSCNPLDFNSVKSHCKHCLAGKMHQLPFPISTNKVTAPFQIVHADLWGPAPSVSLNGFRFYLVLVDEYTKFTWVYLLTHKSETFTLFKQFTALIHNQFKQSVQIFRTDCGGEFTSTAFNTFCADNGIIHQLSCPHTPQQNGVAERKHKHLIQCALALLSQSNLPISYWSYSVSTAAHLINKLPTPLLSDKSPWESLFHTKPTLSHLRAFGCQCFPLLTPYNKTKLQPKSVPCIFLGYPFTSKGYVCFDPSSHRFYTSRHVLFNETIFPGLSTSQQSTSSSQTSNYSSDCWVNTLNLLHCCTQNPASVSASLDSDPSSQHHVSVSASLDSDLSVPLSNSPTQPLLQQPISPTLISVTSSDSTSPICPSIDPPLLPNPHTTITPATILTPDPILPPDTTTLSLPTASLTPTSVAPNTTSHHPMQTRSKSGIHKPKLGYTAQIDYTITEPPSFKIAAQHPHWCTAMQEEFDALKKQGTWSLVLPPPHKNIVGCKWVYKLKHHSDGTIARYKARLVAKGFHQQHGVDYEETFSPVIKPPTVRLILSLAVAQNWPLRQLDVKNAFLHGTLKEEVYMAQPQGYIDSSYPHHVCKLHKSIYGLKQAPRAWFESFTTQLLQLGFTASAADSSLFIYHHHHVIAYLLLYVDDIVLTSNSTSYLDSLILQLRLVFDLKDLGPLHYFLGLQVTRSSDALHVTQTKYASDLLTKHHMVDSKIAHTPCSPNTRLSIHEGELLSDPHGYRSLVGALHYLTFTKPDISFAVHQVCQYMAAPTTTHLTAAIKYIKGTLFHGIAFTPGPLHLSVYSDADWAGDPDDRRSTSGLLVYLGSNPITWSAKKQATVSRSSTESEYRALASASAEVCWLRTLLKDLGIFLSQPPILWCDNVSALAIASNPVFHARTKHIEVDFHFIRERVLRKDLVVKFVSTTDQLADIFTKSLPTQRFLDLQRNLTVVVHIRPNTADKRNATAIQVNQNARNAKLWRSKFACAMFVHSQLQVGFYGNSCGSAETIVKDEVRKGLYRDQGVAAGLVRLHFHDCFVKGCDGSVLIDSTPGNSAEKDSPANDPSLRGYEVIDSAKARLEAICKGVVSCADIVAIAARDSIVITGGLGYEVPAGRRDGRISLVSETFTNLPPPTLNVDQLTQAFAKKGFTQEEMVTLTGAHTIGRSHCTSFSERLYNFNGTTSQDPSLDPMYVAQLKQKFPQSSKNPNLVVPMNSDCPGFGDAGYYRGVLANRGLFTSDQTLLANAATANQVIKNARNPQAWRLKFPAAMLKMGQLDVLTGNAGEIRTKCRVINSKRERGMLHTHTTLEAKSWMLIVPVYVFIITRQAIMLRVFDSLNTKCECTVKHGTHLLPSSQLLASIHNLLNH</sequence>
<evidence type="ECO:0000256" key="9">
    <source>
        <dbReference type="ARBA" id="ARBA00023002"/>
    </source>
</evidence>
<evidence type="ECO:0000256" key="2">
    <source>
        <dbReference type="ARBA" id="ARBA00002322"/>
    </source>
</evidence>